<dbReference type="Proteomes" id="UP000243205">
    <property type="component" value="Unassembled WGS sequence"/>
</dbReference>
<dbReference type="OrthoDB" id="5792777at2"/>
<dbReference type="AlphaFoldDB" id="A0A1G6ZVF7"/>
<evidence type="ECO:0000313" key="3">
    <source>
        <dbReference type="Proteomes" id="UP000243205"/>
    </source>
</evidence>
<dbReference type="PANTHER" id="PTHR16128">
    <property type="entry name" value="FAD/NAD(P)-BINDING OXIDOREDUCTASE FAMILY PROTEIN"/>
    <property type="match status" value="1"/>
</dbReference>
<dbReference type="InterPro" id="IPR036188">
    <property type="entry name" value="FAD/NAD-bd_sf"/>
</dbReference>
<dbReference type="EMBL" id="FNAQ01000003">
    <property type="protein sequence ID" value="SDE06542.1"/>
    <property type="molecule type" value="Genomic_DNA"/>
</dbReference>
<dbReference type="SUPFAM" id="SSF51905">
    <property type="entry name" value="FAD/NAD(P)-binding domain"/>
    <property type="match status" value="1"/>
</dbReference>
<dbReference type="Pfam" id="PF13450">
    <property type="entry name" value="NAD_binding_8"/>
    <property type="match status" value="1"/>
</dbReference>
<sequence length="320" mass="34951">MNAAVVGAGMAGVTVARLLQEAGIAVTLFDKSKGSGGRLASRQWHGDWIDHGAPYFGAEQPAFHRFLRQRLASSVLATWQPGIAGLVAADEQSCYVGVPRSSAVTRALLAPVCFQPATRVTRLQRDGSRWQLFNDGDSLLGSWDLVLLALPAPQARPLLAALPALATQLASVEMEPCWVTVMQTATPVPLPDVEIGAHPHLRRITHNSAKPGRSRQGIYVLQASTAWSQNHLEEPPAEIGEQMRQFWLDCRPPARDSQILFCHRWRYGFTRQALGQACLWQAAERIGLCGDWCLGRRVEDAWLSGLNLARQVLGSPAATL</sequence>
<dbReference type="InterPro" id="IPR002937">
    <property type="entry name" value="Amino_oxidase"/>
</dbReference>
<dbReference type="Gene3D" id="3.90.660.10">
    <property type="match status" value="1"/>
</dbReference>
<organism evidence="2 3">
    <name type="scientific">Desulfuromonas thiophila</name>
    <dbReference type="NCBI Taxonomy" id="57664"/>
    <lineage>
        <taxon>Bacteria</taxon>
        <taxon>Pseudomonadati</taxon>
        <taxon>Thermodesulfobacteriota</taxon>
        <taxon>Desulfuromonadia</taxon>
        <taxon>Desulfuromonadales</taxon>
        <taxon>Desulfuromonadaceae</taxon>
        <taxon>Desulfuromonas</taxon>
    </lineage>
</organism>
<evidence type="ECO:0000313" key="2">
    <source>
        <dbReference type="EMBL" id="SDE06542.1"/>
    </source>
</evidence>
<feature type="domain" description="Amine oxidase" evidence="1">
    <location>
        <begin position="104"/>
        <end position="313"/>
    </location>
</feature>
<gene>
    <name evidence="2" type="ORF">SAMN05661003_103147</name>
</gene>
<reference evidence="3" key="1">
    <citation type="submission" date="2016-10" db="EMBL/GenBank/DDBJ databases">
        <authorList>
            <person name="Varghese N."/>
            <person name="Submissions S."/>
        </authorList>
    </citation>
    <scope>NUCLEOTIDE SEQUENCE [LARGE SCALE GENOMIC DNA]</scope>
    <source>
        <strain evidence="3">DSM 8987</strain>
    </source>
</reference>
<dbReference type="STRING" id="57664.SAMN05661003_103147"/>
<name>A0A1G6ZVF7_9BACT</name>
<accession>A0A1G6ZVF7</accession>
<dbReference type="GO" id="GO:0016491">
    <property type="term" value="F:oxidoreductase activity"/>
    <property type="evidence" value="ECO:0007669"/>
    <property type="project" value="InterPro"/>
</dbReference>
<protein>
    <recommendedName>
        <fullName evidence="1">Amine oxidase domain-containing protein</fullName>
    </recommendedName>
</protein>
<dbReference type="PANTHER" id="PTHR16128:SF5">
    <property type="entry name" value="FAD_NAD(P)-BINDING OXIDOREDUCTASE FAMILY PROTEIN"/>
    <property type="match status" value="1"/>
</dbReference>
<proteinExistence type="predicted"/>
<keyword evidence="3" id="KW-1185">Reference proteome</keyword>
<dbReference type="RefSeq" id="WP_092076746.1">
    <property type="nucleotide sequence ID" value="NZ_FNAQ01000003.1"/>
</dbReference>
<dbReference type="Pfam" id="PF01593">
    <property type="entry name" value="Amino_oxidase"/>
    <property type="match status" value="1"/>
</dbReference>
<dbReference type="Gene3D" id="3.50.50.60">
    <property type="entry name" value="FAD/NAD(P)-binding domain"/>
    <property type="match status" value="1"/>
</dbReference>
<evidence type="ECO:0000259" key="1">
    <source>
        <dbReference type="Pfam" id="PF01593"/>
    </source>
</evidence>